<dbReference type="EMBL" id="MHNF01000029">
    <property type="protein sequence ID" value="OGZ40602.1"/>
    <property type="molecule type" value="Genomic_DNA"/>
</dbReference>
<evidence type="ECO:0000313" key="2">
    <source>
        <dbReference type="EMBL" id="OGZ40602.1"/>
    </source>
</evidence>
<dbReference type="AlphaFoldDB" id="A0A1G2FS97"/>
<keyword evidence="1" id="KW-0812">Transmembrane</keyword>
<accession>A0A1G2FS97</accession>
<comment type="caution">
    <text evidence="2">The sequence shown here is derived from an EMBL/GenBank/DDBJ whole genome shotgun (WGS) entry which is preliminary data.</text>
</comment>
<evidence type="ECO:0000256" key="1">
    <source>
        <dbReference type="SAM" id="Phobius"/>
    </source>
</evidence>
<reference evidence="2 3" key="1">
    <citation type="journal article" date="2016" name="Nat. Commun.">
        <title>Thousands of microbial genomes shed light on interconnected biogeochemical processes in an aquifer system.</title>
        <authorList>
            <person name="Anantharaman K."/>
            <person name="Brown C.T."/>
            <person name="Hug L.A."/>
            <person name="Sharon I."/>
            <person name="Castelle C.J."/>
            <person name="Probst A.J."/>
            <person name="Thomas B.C."/>
            <person name="Singh A."/>
            <person name="Wilkins M.J."/>
            <person name="Karaoz U."/>
            <person name="Brodie E.L."/>
            <person name="Williams K.H."/>
            <person name="Hubbard S.S."/>
            <person name="Banfield J.F."/>
        </authorList>
    </citation>
    <scope>NUCLEOTIDE SEQUENCE [LARGE SCALE GENOMIC DNA]</scope>
</reference>
<feature type="transmembrane region" description="Helical" evidence="1">
    <location>
        <begin position="28"/>
        <end position="48"/>
    </location>
</feature>
<gene>
    <name evidence="2" type="ORF">A3B04_02540</name>
</gene>
<proteinExistence type="predicted"/>
<sequence>MDFKKFLKLKRTGERLIEFLGKHPGRNLTVLFFLLIIYALIIFGLYAVSGPTTTSNTTSLEINAELYQKVLTRLKSRDGNIQQGIEQNYPDIFK</sequence>
<dbReference type="Proteomes" id="UP000177126">
    <property type="component" value="Unassembled WGS sequence"/>
</dbReference>
<keyword evidence="1" id="KW-1133">Transmembrane helix</keyword>
<organism evidence="2 3">
    <name type="scientific">Candidatus Portnoybacteria bacterium RIFCSPLOWO2_02_FULL_39_11</name>
    <dbReference type="NCBI Taxonomy" id="1802001"/>
    <lineage>
        <taxon>Bacteria</taxon>
        <taxon>Candidatus Portnoyibacteriota</taxon>
    </lineage>
</organism>
<protein>
    <submittedName>
        <fullName evidence="2">Uncharacterized protein</fullName>
    </submittedName>
</protein>
<evidence type="ECO:0000313" key="3">
    <source>
        <dbReference type="Proteomes" id="UP000177126"/>
    </source>
</evidence>
<keyword evidence="1" id="KW-0472">Membrane</keyword>
<name>A0A1G2FS97_9BACT</name>